<sequence length="247" mass="24588">MIGNLKTAFSQGLREASKTARERVGAMRIDALGRTFRYARAGAAPLAAGHMAQAPLAVADHVGRAVAATAVGDMHVSLTVGNTPVAENQYEGGLLMVSAGTGAGQAYVIAGNTACPASGTTMLTLEEPLTAALAAGGATKASLIPNPWANVAASGVEENVPAGVPLVDVPANCYCWLQTAGVANCLTSGTPAVGTLLTFAAVPGALAALMINADGTAAYAQTMPVVGKQYAAAGVDGECGAVYLMID</sequence>
<reference evidence="1 2" key="1">
    <citation type="journal article" date="2011" name="J. Bacteriol.">
        <title>Genome sequence of the mercury-methylating and pleomorphic Desulfovibrio africanus Strain Walvis Bay.</title>
        <authorList>
            <person name="Brown S.D."/>
            <person name="Wall J.D."/>
            <person name="Kucken A.M."/>
            <person name="Gilmour C.C."/>
            <person name="Podar M."/>
            <person name="Brandt C.C."/>
            <person name="Teshima H."/>
            <person name="Detter J.C."/>
            <person name="Han C.S."/>
            <person name="Land M.L."/>
            <person name="Lucas S."/>
            <person name="Han J."/>
            <person name="Pennacchio L."/>
            <person name="Nolan M."/>
            <person name="Pitluck S."/>
            <person name="Woyke T."/>
            <person name="Goodwin L."/>
            <person name="Palumbo A.V."/>
            <person name="Elias D.A."/>
        </authorList>
    </citation>
    <scope>NUCLEOTIDE SEQUENCE [LARGE SCALE GENOMIC DNA]</scope>
    <source>
        <strain evidence="1 2">Walvis Bay</strain>
    </source>
</reference>
<organism evidence="1 2">
    <name type="scientific">Desulfocurvibacter africanus subsp. africanus str. Walvis Bay</name>
    <dbReference type="NCBI Taxonomy" id="690850"/>
    <lineage>
        <taxon>Bacteria</taxon>
        <taxon>Pseudomonadati</taxon>
        <taxon>Thermodesulfobacteriota</taxon>
        <taxon>Desulfovibrionia</taxon>
        <taxon>Desulfovibrionales</taxon>
        <taxon>Desulfovibrionaceae</taxon>
        <taxon>Desulfocurvibacter</taxon>
    </lineage>
</organism>
<dbReference type="EMBL" id="CP003221">
    <property type="protein sequence ID" value="EGJ51773.1"/>
    <property type="molecule type" value="Genomic_DNA"/>
</dbReference>
<accession>F3YXJ6</accession>
<dbReference type="HOGENOM" id="CLU_1159629_0_0_7"/>
<dbReference type="AlphaFoldDB" id="F3YXJ6"/>
<dbReference type="KEGG" id="daf:Desaf_3489"/>
<dbReference type="eggNOG" id="ENOG5031GZQ">
    <property type="taxonomic scope" value="Bacteria"/>
</dbReference>
<protein>
    <submittedName>
        <fullName evidence="1">Uncharacterized protein</fullName>
    </submittedName>
</protein>
<dbReference type="STRING" id="690850.Desaf_3489"/>
<dbReference type="Proteomes" id="UP000007844">
    <property type="component" value="Chromosome"/>
</dbReference>
<evidence type="ECO:0000313" key="2">
    <source>
        <dbReference type="Proteomes" id="UP000007844"/>
    </source>
</evidence>
<gene>
    <name evidence="1" type="ORF">Desaf_3489</name>
</gene>
<name>F3YXJ6_DESAF</name>
<evidence type="ECO:0000313" key="1">
    <source>
        <dbReference type="EMBL" id="EGJ51773.1"/>
    </source>
</evidence>
<dbReference type="RefSeq" id="WP_014261387.1">
    <property type="nucleotide sequence ID" value="NC_016629.1"/>
</dbReference>
<proteinExistence type="predicted"/>
<keyword evidence="2" id="KW-1185">Reference proteome</keyword>